<feature type="coiled-coil region" evidence="1">
    <location>
        <begin position="1224"/>
        <end position="1265"/>
    </location>
</feature>
<evidence type="ECO:0000313" key="4">
    <source>
        <dbReference type="Proteomes" id="UP001157974"/>
    </source>
</evidence>
<feature type="compositionally biased region" description="Low complexity" evidence="2">
    <location>
        <begin position="10"/>
        <end position="26"/>
    </location>
</feature>
<dbReference type="Gene3D" id="1.20.5.170">
    <property type="match status" value="1"/>
</dbReference>
<feature type="coiled-coil region" evidence="1">
    <location>
        <begin position="402"/>
        <end position="1051"/>
    </location>
</feature>
<accession>A0AAV8UXX5</accession>
<feature type="region of interest" description="Disordered" evidence="2">
    <location>
        <begin position="108"/>
        <end position="179"/>
    </location>
</feature>
<reference evidence="3 4" key="1">
    <citation type="journal article" date="2023" name="Nat. Commun.">
        <title>Origin of minicircular mitochondrial genomes in red algae.</title>
        <authorList>
            <person name="Lee Y."/>
            <person name="Cho C.H."/>
            <person name="Lee Y.M."/>
            <person name="Park S.I."/>
            <person name="Yang J.H."/>
            <person name="West J.A."/>
            <person name="Bhattacharya D."/>
            <person name="Yoon H.S."/>
        </authorList>
    </citation>
    <scope>NUCLEOTIDE SEQUENCE [LARGE SCALE GENOMIC DNA]</scope>
    <source>
        <strain evidence="3 4">CCMP1338</strain>
        <tissue evidence="3">Whole cell</tissue>
    </source>
</reference>
<dbReference type="EMBL" id="JAMWBK010000002">
    <property type="protein sequence ID" value="KAJ8907445.1"/>
    <property type="molecule type" value="Genomic_DNA"/>
</dbReference>
<evidence type="ECO:0000256" key="2">
    <source>
        <dbReference type="SAM" id="MobiDB-lite"/>
    </source>
</evidence>
<protein>
    <recommendedName>
        <fullName evidence="5">GRIP domain-containing protein</fullName>
    </recommendedName>
</protein>
<feature type="compositionally biased region" description="Basic and acidic residues" evidence="2">
    <location>
        <begin position="141"/>
        <end position="162"/>
    </location>
</feature>
<dbReference type="PANTHER" id="PTHR18937">
    <property type="entry name" value="STRUCTURAL MAINTENANCE OF CHROMOSOMES SMC FAMILY MEMBER"/>
    <property type="match status" value="1"/>
</dbReference>
<feature type="compositionally biased region" description="Polar residues" evidence="2">
    <location>
        <begin position="110"/>
        <end position="124"/>
    </location>
</feature>
<evidence type="ECO:0000256" key="1">
    <source>
        <dbReference type="SAM" id="Coils"/>
    </source>
</evidence>
<keyword evidence="4" id="KW-1185">Reference proteome</keyword>
<feature type="coiled-coil region" evidence="1">
    <location>
        <begin position="1326"/>
        <end position="1360"/>
    </location>
</feature>
<keyword evidence="1" id="KW-0175">Coiled coil</keyword>
<feature type="compositionally biased region" description="Basic and acidic residues" evidence="2">
    <location>
        <begin position="48"/>
        <end position="57"/>
    </location>
</feature>
<gene>
    <name evidence="3" type="ORF">NDN08_007556</name>
</gene>
<organism evidence="3 4">
    <name type="scientific">Rhodosorus marinus</name>
    <dbReference type="NCBI Taxonomy" id="101924"/>
    <lineage>
        <taxon>Eukaryota</taxon>
        <taxon>Rhodophyta</taxon>
        <taxon>Stylonematophyceae</taxon>
        <taxon>Stylonematales</taxon>
        <taxon>Stylonemataceae</taxon>
        <taxon>Rhodosorus</taxon>
    </lineage>
</organism>
<dbReference type="Proteomes" id="UP001157974">
    <property type="component" value="Unassembled WGS sequence"/>
</dbReference>
<sequence length="1406" mass="159460">MYGDEIFDFGEPPTSSGGGSPSSSKSPAKKEDEKLNGLRRKVNAFTTEPKEWNSDEALKRQQESAFKMMDFFNLRMAELESNIQQSRDELETERMVAKERRDMIEKLKQKLSNIDQETSSAPTSNDERSSELKAAVKRLMSTKEELEREKENSEASIRDLELRNSSVQNSVRSLETERDRMKRELAAKLSEQKGLVAKVKSMESDAEELKSGLEQTEQERSDAIEKIKLLEKQLALAAKKETRLEELQNDLQSRSLLVEQLEIELSQVHEKVTRAETELENSKTEAEGMRAKFLTDLDTVEKEKRNLMSKAEQQAAELERAHAERVNLTEAFMNKEAQAKKLNTRQLELKSAYNTAVEQMAQMEDELKRSQQYSTDIQATLKEGRDEIEKILFASKELKGAIEAKDIDLRSAMERIALLEQDCESKARAIKIAENELNGSRRASDEAKEEIAALRTRLATAEKQLSHLNNRVLPEKEAELQTVKHELSGAQTSNNDLESQRKEYKLQVEAEARKIAELEIGLQEACEKSNSAAILVAQKSSALEGNSETIKQLEEELEAIKFRVAEESESNASELRETQLQLKQSREKVEELKTEIGHLILKDQTLQKNVAVEREKVDEAYRGLSAMEEALGDLQREMNSIEKAKEGLSKKCTDLEATIETRAEQAQKAQNKVKELEVKVEDSEAAVKDRDREIEKLKFVSTERVEKANARVANLSSTLEEMKLQQHKDKESFSLKEERLLKQIEDEEARAENACAQLDFMEQSLEEKQKLQQQLGATEDALTTIKGSYEELSLKMESELESLVAKLSKSEQERADSERGRKKLENEKFKLMDAMSQMQAELSKGAKLVDVEGQVDTLTQKLKSADADLARVNELLDGAELTVKQKSDELEKANENFEAVRLELEEEISKRAKQKEFYENEIWVLRENIASFDAELDRTKTLLADKEELLSEKTEELARSVSQFEAARREYDCELGKQQEMKEQQEELTAELRAQIASLSKDLGGAENALAWKKERLDVVLADAEVAEGQLMKLETALASEKLEMEAITRRWEADQLILRRLDSFLVNHEEIQPNEGGSQSLSLLERLERLDMSLIADSEETMSVKQSLASMIEDSSAKHELIVELQKNCHELKQEAENAKKISSERGAAEEADQIVHAELHEALIAVDAGIVQSGPDSQTGPVVVATSNEVLKDLDLSLRLLSTLRTKEELLIKEKTELANIVKESEREKEYLQHAYHAATREFEKLKTTIEHLESELEASYSEVEGLGRMVQSFMDEKRKLEGETNSLRSKSLNHTVRLERSVEAKSAEVSQLGEEITSLRVGGEGLREELAQTRKDLSEATEELARARDESKAVAELRASADTKITTLNELLNVNERNRKRREPWLVAGSGLATFLISRLFFR</sequence>
<proteinExistence type="predicted"/>
<dbReference type="Gene3D" id="1.10.287.1490">
    <property type="match status" value="2"/>
</dbReference>
<evidence type="ECO:0008006" key="5">
    <source>
        <dbReference type="Google" id="ProtNLM"/>
    </source>
</evidence>
<comment type="caution">
    <text evidence="3">The sequence shown here is derived from an EMBL/GenBank/DDBJ whole genome shotgun (WGS) entry which is preliminary data.</text>
</comment>
<feature type="compositionally biased region" description="Polar residues" evidence="2">
    <location>
        <begin position="163"/>
        <end position="173"/>
    </location>
</feature>
<feature type="region of interest" description="Disordered" evidence="2">
    <location>
        <begin position="1"/>
        <end position="57"/>
    </location>
</feature>
<evidence type="ECO:0000313" key="3">
    <source>
        <dbReference type="EMBL" id="KAJ8907445.1"/>
    </source>
</evidence>
<name>A0AAV8UXX5_9RHOD</name>